<dbReference type="AlphaFoldDB" id="A0AAV7QAD6"/>
<evidence type="ECO:0000313" key="3">
    <source>
        <dbReference type="Proteomes" id="UP001066276"/>
    </source>
</evidence>
<feature type="compositionally biased region" description="Polar residues" evidence="1">
    <location>
        <begin position="243"/>
        <end position="257"/>
    </location>
</feature>
<protein>
    <submittedName>
        <fullName evidence="2">Uncharacterized protein</fullName>
    </submittedName>
</protein>
<name>A0AAV7QAD6_PLEWA</name>
<keyword evidence="3" id="KW-1185">Reference proteome</keyword>
<organism evidence="2 3">
    <name type="scientific">Pleurodeles waltl</name>
    <name type="common">Iberian ribbed newt</name>
    <dbReference type="NCBI Taxonomy" id="8319"/>
    <lineage>
        <taxon>Eukaryota</taxon>
        <taxon>Metazoa</taxon>
        <taxon>Chordata</taxon>
        <taxon>Craniata</taxon>
        <taxon>Vertebrata</taxon>
        <taxon>Euteleostomi</taxon>
        <taxon>Amphibia</taxon>
        <taxon>Batrachia</taxon>
        <taxon>Caudata</taxon>
        <taxon>Salamandroidea</taxon>
        <taxon>Salamandridae</taxon>
        <taxon>Pleurodelinae</taxon>
        <taxon>Pleurodeles</taxon>
    </lineage>
</organism>
<sequence length="395" mass="46074">MLTNRISALMGKQIKKGKKQFYHKESLSKQGSMVQLWERLGGEQLAQDPMRFSFSRLFRTYSWSWSACRYLVKDKHLLNRETNSVCSLCSCRSDSVKCPEQCPEQLPLNDVDDGQDCDFHWEQDMHKDMEELGNKENSTHEYDEEWGYLIHGDEVGWERIMQEIREELEESARTFRVEWSRKLEGIYKERERYLHDIKEESEHGTPKISKDREHKGELEHSSHECTRDRKSSTEEAKKERESSTCQYSDDWENNTQNDVDDEWDSINTDEEEPELLAIDYKDDWEQYSSDDECENHTQGTGNGCVETHGMGHNKEAWHQIASSSDGNMETWGHDTHGADNNKKAYRDNIPGKGNNKERWGHKTHGAGNRGAWGHDTFDGRKCQSTAHIKAENTSH</sequence>
<dbReference type="EMBL" id="JANPWB010000010">
    <property type="protein sequence ID" value="KAJ1136552.1"/>
    <property type="molecule type" value="Genomic_DNA"/>
</dbReference>
<comment type="caution">
    <text evidence="2">The sequence shown here is derived from an EMBL/GenBank/DDBJ whole genome shotgun (WGS) entry which is preliminary data.</text>
</comment>
<feature type="compositionally biased region" description="Basic and acidic residues" evidence="1">
    <location>
        <begin position="198"/>
        <end position="242"/>
    </location>
</feature>
<accession>A0AAV7QAD6</accession>
<dbReference type="Proteomes" id="UP001066276">
    <property type="component" value="Chromosome 6"/>
</dbReference>
<feature type="compositionally biased region" description="Acidic residues" evidence="1">
    <location>
        <begin position="258"/>
        <end position="267"/>
    </location>
</feature>
<proteinExistence type="predicted"/>
<feature type="region of interest" description="Disordered" evidence="1">
    <location>
        <begin position="198"/>
        <end position="267"/>
    </location>
</feature>
<gene>
    <name evidence="2" type="ORF">NDU88_002967</name>
</gene>
<evidence type="ECO:0000313" key="2">
    <source>
        <dbReference type="EMBL" id="KAJ1136552.1"/>
    </source>
</evidence>
<reference evidence="2" key="1">
    <citation type="journal article" date="2022" name="bioRxiv">
        <title>Sequencing and chromosome-scale assembly of the giantPleurodeles waltlgenome.</title>
        <authorList>
            <person name="Brown T."/>
            <person name="Elewa A."/>
            <person name="Iarovenko S."/>
            <person name="Subramanian E."/>
            <person name="Araus A.J."/>
            <person name="Petzold A."/>
            <person name="Susuki M."/>
            <person name="Suzuki K.-i.T."/>
            <person name="Hayashi T."/>
            <person name="Toyoda A."/>
            <person name="Oliveira C."/>
            <person name="Osipova E."/>
            <person name="Leigh N.D."/>
            <person name="Simon A."/>
            <person name="Yun M.H."/>
        </authorList>
    </citation>
    <scope>NUCLEOTIDE SEQUENCE</scope>
    <source>
        <strain evidence="2">20211129_DDA</strain>
        <tissue evidence="2">Liver</tissue>
    </source>
</reference>
<evidence type="ECO:0000256" key="1">
    <source>
        <dbReference type="SAM" id="MobiDB-lite"/>
    </source>
</evidence>